<dbReference type="SUPFAM" id="SSF53474">
    <property type="entry name" value="alpha/beta-Hydrolases"/>
    <property type="match status" value="1"/>
</dbReference>
<dbReference type="Gene3D" id="3.40.50.1820">
    <property type="entry name" value="alpha/beta hydrolase"/>
    <property type="match status" value="1"/>
</dbReference>
<dbReference type="PANTHER" id="PTHR43037">
    <property type="entry name" value="UNNAMED PRODUCT-RELATED"/>
    <property type="match status" value="1"/>
</dbReference>
<keyword evidence="2" id="KW-0378">Hydrolase</keyword>
<name>A0ABY1QVP0_9BACT</name>
<gene>
    <name evidence="4" type="ORF">SAMN06265222_1562</name>
</gene>
<comment type="caution">
    <text evidence="4">The sequence shown here is derived from an EMBL/GenBank/DDBJ whole genome shotgun (WGS) entry which is preliminary data.</text>
</comment>
<sequence length="192" mass="21158">MPIVFAFHGIGDSPASMAAYCLLDRLAVDNGFVLVYPAAQNSMWSTVNIDPTNLDDNPDVQFFDALYSRLALEQDIALDRVYLAGMSNGASFVHVLATARPNQIAALVAHSGLRPRELGRCDDSIPMMLLAGADDSVAPMMESNAELYRTAGCTVEFVRVPRLAHEWSTRHNMEMWRFLSAHARNTAEEAEP</sequence>
<protein>
    <submittedName>
        <fullName evidence="4">Esterase PHB depolymerase</fullName>
    </submittedName>
</protein>
<feature type="domain" description="Phospholipase/carboxylesterase/thioesterase" evidence="3">
    <location>
        <begin position="7"/>
        <end position="182"/>
    </location>
</feature>
<evidence type="ECO:0000313" key="4">
    <source>
        <dbReference type="EMBL" id="SMP80536.1"/>
    </source>
</evidence>
<proteinExistence type="predicted"/>
<dbReference type="InterPro" id="IPR029058">
    <property type="entry name" value="AB_hydrolase_fold"/>
</dbReference>
<keyword evidence="5" id="KW-1185">Reference proteome</keyword>
<evidence type="ECO:0000256" key="1">
    <source>
        <dbReference type="ARBA" id="ARBA00022729"/>
    </source>
</evidence>
<dbReference type="InterPro" id="IPR003140">
    <property type="entry name" value="PLipase/COase/thioEstase"/>
</dbReference>
<dbReference type="PANTHER" id="PTHR43037:SF5">
    <property type="entry name" value="FERULOYL ESTERASE"/>
    <property type="match status" value="1"/>
</dbReference>
<reference evidence="4 5" key="1">
    <citation type="submission" date="2017-05" db="EMBL/GenBank/DDBJ databases">
        <authorList>
            <person name="Varghese N."/>
            <person name="Submissions S."/>
        </authorList>
    </citation>
    <scope>NUCLEOTIDE SEQUENCE [LARGE SCALE GENOMIC DNA]</scope>
    <source>
        <strain evidence="4 5">DSM 25457</strain>
    </source>
</reference>
<dbReference type="EMBL" id="FXUG01000056">
    <property type="protein sequence ID" value="SMP80536.1"/>
    <property type="molecule type" value="Genomic_DNA"/>
</dbReference>
<organism evidence="4 5">
    <name type="scientific">Neorhodopirellula lusitana</name>
    <dbReference type="NCBI Taxonomy" id="445327"/>
    <lineage>
        <taxon>Bacteria</taxon>
        <taxon>Pseudomonadati</taxon>
        <taxon>Planctomycetota</taxon>
        <taxon>Planctomycetia</taxon>
        <taxon>Pirellulales</taxon>
        <taxon>Pirellulaceae</taxon>
        <taxon>Neorhodopirellula</taxon>
    </lineage>
</organism>
<keyword evidence="1" id="KW-0732">Signal</keyword>
<dbReference type="Proteomes" id="UP001158067">
    <property type="component" value="Unassembled WGS sequence"/>
</dbReference>
<evidence type="ECO:0000313" key="5">
    <source>
        <dbReference type="Proteomes" id="UP001158067"/>
    </source>
</evidence>
<dbReference type="InterPro" id="IPR050955">
    <property type="entry name" value="Plant_Biomass_Hydrol_Est"/>
</dbReference>
<evidence type="ECO:0000259" key="3">
    <source>
        <dbReference type="Pfam" id="PF02230"/>
    </source>
</evidence>
<evidence type="ECO:0000256" key="2">
    <source>
        <dbReference type="ARBA" id="ARBA00022801"/>
    </source>
</evidence>
<dbReference type="Pfam" id="PF02230">
    <property type="entry name" value="Abhydrolase_2"/>
    <property type="match status" value="1"/>
</dbReference>
<accession>A0ABY1QVP0</accession>